<protein>
    <submittedName>
        <fullName evidence="1">Uncharacterized protein</fullName>
    </submittedName>
</protein>
<proteinExistence type="predicted"/>
<name>A0A382IKT4_9ZZZZ</name>
<accession>A0A382IKT4</accession>
<organism evidence="1">
    <name type="scientific">marine metagenome</name>
    <dbReference type="NCBI Taxonomy" id="408172"/>
    <lineage>
        <taxon>unclassified sequences</taxon>
        <taxon>metagenomes</taxon>
        <taxon>ecological metagenomes</taxon>
    </lineage>
</organism>
<reference evidence="1" key="1">
    <citation type="submission" date="2018-05" db="EMBL/GenBank/DDBJ databases">
        <authorList>
            <person name="Lanie J.A."/>
            <person name="Ng W.-L."/>
            <person name="Kazmierczak K.M."/>
            <person name="Andrzejewski T.M."/>
            <person name="Davidsen T.M."/>
            <person name="Wayne K.J."/>
            <person name="Tettelin H."/>
            <person name="Glass J.I."/>
            <person name="Rusch D."/>
            <person name="Podicherti R."/>
            <person name="Tsui H.-C.T."/>
            <person name="Winkler M.E."/>
        </authorList>
    </citation>
    <scope>NUCLEOTIDE SEQUENCE</scope>
</reference>
<gene>
    <name evidence="1" type="ORF">METZ01_LOCUS253218</name>
</gene>
<evidence type="ECO:0000313" key="1">
    <source>
        <dbReference type="EMBL" id="SVC00364.1"/>
    </source>
</evidence>
<sequence length="74" mass="8183">MSPIGPSPRLLGFFSLSFGRLSYQTVESWSIPAARCGIPLLITANPESVQSTGQQPDPVYYTIMYIDVPIRYTS</sequence>
<dbReference type="AlphaFoldDB" id="A0A382IKT4"/>
<dbReference type="EMBL" id="UINC01068068">
    <property type="protein sequence ID" value="SVC00364.1"/>
    <property type="molecule type" value="Genomic_DNA"/>
</dbReference>